<comment type="caution">
    <text evidence="1">The sequence shown here is derived from an EMBL/GenBank/DDBJ whole genome shotgun (WGS) entry which is preliminary data.</text>
</comment>
<dbReference type="EMBL" id="LAZR01000191">
    <property type="protein sequence ID" value="KKN83015.1"/>
    <property type="molecule type" value="Genomic_DNA"/>
</dbReference>
<gene>
    <name evidence="1" type="ORF">LCGC14_0302670</name>
</gene>
<reference evidence="1" key="1">
    <citation type="journal article" date="2015" name="Nature">
        <title>Complex archaea that bridge the gap between prokaryotes and eukaryotes.</title>
        <authorList>
            <person name="Spang A."/>
            <person name="Saw J.H."/>
            <person name="Jorgensen S.L."/>
            <person name="Zaremba-Niedzwiedzka K."/>
            <person name="Martijn J."/>
            <person name="Lind A.E."/>
            <person name="van Eijk R."/>
            <person name="Schleper C."/>
            <person name="Guy L."/>
            <person name="Ettema T.J."/>
        </authorList>
    </citation>
    <scope>NUCLEOTIDE SEQUENCE</scope>
</reference>
<accession>A0A0F9TPM2</accession>
<protein>
    <submittedName>
        <fullName evidence="1">Uncharacterized protein</fullName>
    </submittedName>
</protein>
<sequence>MTKKTQFEELYSEILYTDRYDTEKIIFWYLGKVGLHKMFLKEIYNKRGNFFTIDDPFAMFFKLVEIPIYNIYVVTHGDKIILDRRASYQGNKNLDTLIGYSMDKI</sequence>
<name>A0A0F9TPM2_9ZZZZ</name>
<proteinExistence type="predicted"/>
<evidence type="ECO:0000313" key="1">
    <source>
        <dbReference type="EMBL" id="KKN83015.1"/>
    </source>
</evidence>
<dbReference type="AlphaFoldDB" id="A0A0F9TPM2"/>
<organism evidence="1">
    <name type="scientific">marine sediment metagenome</name>
    <dbReference type="NCBI Taxonomy" id="412755"/>
    <lineage>
        <taxon>unclassified sequences</taxon>
        <taxon>metagenomes</taxon>
        <taxon>ecological metagenomes</taxon>
    </lineage>
</organism>